<evidence type="ECO:0000313" key="2">
    <source>
        <dbReference type="Proteomes" id="UP000829447"/>
    </source>
</evidence>
<name>A0ACC5XP58_PANGG</name>
<proteinExistence type="predicted"/>
<protein>
    <submittedName>
        <fullName evidence="1">Uncharacterized protein</fullName>
    </submittedName>
</protein>
<accession>A0ACC5XP58</accession>
<reference evidence="1 2" key="1">
    <citation type="journal article" date="2022" name="bioRxiv">
        <title>An ancient truncated duplication of the anti-Mullerian hormone receptor type 2 gene is a potential conserved master sex determinant in the Pangasiidae catfish family.</title>
        <authorList>
            <person name="Wen M."/>
            <person name="Pan Q."/>
            <person name="Jouanno E."/>
            <person name="Montfort J."/>
            <person name="Zahm M."/>
            <person name="Cabau C."/>
            <person name="Klopp C."/>
            <person name="Iampietro C."/>
            <person name="Roques C."/>
            <person name="Bouchez O."/>
            <person name="Castinel A."/>
            <person name="Donnadieu C."/>
            <person name="Parrinello H."/>
            <person name="Poncet C."/>
            <person name="Belmonte E."/>
            <person name="Gautier V."/>
            <person name="Avarre J.-C."/>
            <person name="Dugue R."/>
            <person name="Gustiano R."/>
            <person name="Ha T.T.T."/>
            <person name="Campet M."/>
            <person name="Sriphairoj K."/>
            <person name="Ribolli J."/>
            <person name="de Almeida F.L."/>
            <person name="Desvignes T."/>
            <person name="Postlethwait J.H."/>
            <person name="Bucao C.F."/>
            <person name="Robinson-Rechavi M."/>
            <person name="Bobe J."/>
            <person name="Herpin A."/>
            <person name="Guiguen Y."/>
        </authorList>
    </citation>
    <scope>NUCLEOTIDE SEQUENCE [LARGE SCALE GENOMIC DNA]</scope>
    <source>
        <strain evidence="1">YG-Dec2019</strain>
    </source>
</reference>
<evidence type="ECO:0000313" key="1">
    <source>
        <dbReference type="EMBL" id="MCI4392990.1"/>
    </source>
</evidence>
<keyword evidence="2" id="KW-1185">Reference proteome</keyword>
<dbReference type="EMBL" id="CM040478">
    <property type="protein sequence ID" value="MCI4392990.1"/>
    <property type="molecule type" value="Genomic_DNA"/>
</dbReference>
<dbReference type="Proteomes" id="UP000829447">
    <property type="component" value="Linkage Group LG25"/>
</dbReference>
<gene>
    <name evidence="1" type="ORF">PGIGA_G00152220</name>
</gene>
<sequence>MMSLKPGSEVRGDLENMAARRTRKGSQSSEGLQRDQAADKLRKRKELFIQQFEKEAQERINEMEAKLDKLLATLDRAVKIEMMKLPQSLHTTLIKDIMSAQETSFGEVTMAIESASPEISKPLSRKPSKKGKASTTMAAQRSTGPVKTDDNKRRPKKKLQPSNSTGNLRCVSTVSAKRTQGRVMKLSDQALLLGGHMRLQSRSLSDDLSGLATATITTSLGETLFLSEENKDEVKLELLDELAICQMQKIKELMEYLCNKVKLNNTH</sequence>
<organism evidence="1 2">
    <name type="scientific">Pangasianodon gigas</name>
    <name type="common">Mekong giant catfish</name>
    <name type="synonym">Pangasius gigas</name>
    <dbReference type="NCBI Taxonomy" id="30993"/>
    <lineage>
        <taxon>Eukaryota</taxon>
        <taxon>Metazoa</taxon>
        <taxon>Chordata</taxon>
        <taxon>Craniata</taxon>
        <taxon>Vertebrata</taxon>
        <taxon>Euteleostomi</taxon>
        <taxon>Actinopterygii</taxon>
        <taxon>Neopterygii</taxon>
        <taxon>Teleostei</taxon>
        <taxon>Ostariophysi</taxon>
        <taxon>Siluriformes</taxon>
        <taxon>Pangasiidae</taxon>
        <taxon>Pangasianodon</taxon>
    </lineage>
</organism>
<comment type="caution">
    <text evidence="1">The sequence shown here is derived from an EMBL/GenBank/DDBJ whole genome shotgun (WGS) entry which is preliminary data.</text>
</comment>